<proteinExistence type="predicted"/>
<dbReference type="Pfam" id="PF06748">
    <property type="entry name" value="DUF1217"/>
    <property type="match status" value="1"/>
</dbReference>
<organism evidence="1 2">
    <name type="scientific">Paracoccus subflavus</name>
    <dbReference type="NCBI Taxonomy" id="2528244"/>
    <lineage>
        <taxon>Bacteria</taxon>
        <taxon>Pseudomonadati</taxon>
        <taxon>Pseudomonadota</taxon>
        <taxon>Alphaproteobacteria</taxon>
        <taxon>Rhodobacterales</taxon>
        <taxon>Paracoccaceae</taxon>
        <taxon>Paracoccus</taxon>
    </lineage>
</organism>
<sequence length="284" mass="31377">MRSILPCVGCANCCRSKSSFCRHAASEDAMTPAISIGLGGIAGWRVLQRTEARQIEITAKDAMIQRATGYFRENLTASTTAEDLVGDYRMLQVALGAHGLDGDLANKAFIRKVLESDLGDRSSLVNRLGDKRYLKLAQQFQTRDKAATREDMTQAYIQQQFQKRVGQSDESYRLALNARNELQTFATRASSDRTMWFEVLGNKPLRRVFEGAFGFSPSMGGLSVDRQVEEFTKASERVLGSSSFAKLGTAETVDKLITRFLALSQAQTNTGSNRYSAALSLLTR</sequence>
<dbReference type="OrthoDB" id="7824597at2"/>
<dbReference type="Proteomes" id="UP000293520">
    <property type="component" value="Unassembled WGS sequence"/>
</dbReference>
<accession>A0A4Q9FWY8</accession>
<keyword evidence="2" id="KW-1185">Reference proteome</keyword>
<name>A0A4Q9FWY8_9RHOB</name>
<dbReference type="InterPro" id="IPR010626">
    <property type="entry name" value="DUF1217"/>
</dbReference>
<evidence type="ECO:0000313" key="2">
    <source>
        <dbReference type="Proteomes" id="UP000293520"/>
    </source>
</evidence>
<dbReference type="AlphaFoldDB" id="A0A4Q9FWY8"/>
<reference evidence="1 2" key="1">
    <citation type="submission" date="2019-02" db="EMBL/GenBank/DDBJ databases">
        <title>Paracoccus subflavus sp. nov., isolated from marine sediment of the Pacific Ocean.</title>
        <authorList>
            <person name="Zhang G."/>
        </authorList>
    </citation>
    <scope>NUCLEOTIDE SEQUENCE [LARGE SCALE GENOMIC DNA]</scope>
    <source>
        <strain evidence="1 2">GY0581</strain>
    </source>
</reference>
<dbReference type="SUPFAM" id="SSF158837">
    <property type="entry name" value="AGR C 984p-like"/>
    <property type="match status" value="1"/>
</dbReference>
<dbReference type="InterPro" id="IPR023157">
    <property type="entry name" value="AGR-C-984p-like_sf"/>
</dbReference>
<dbReference type="Gene3D" id="1.10.3700.10">
    <property type="entry name" value="AGR C 984p-like"/>
    <property type="match status" value="1"/>
</dbReference>
<comment type="caution">
    <text evidence="1">The sequence shown here is derived from an EMBL/GenBank/DDBJ whole genome shotgun (WGS) entry which is preliminary data.</text>
</comment>
<protein>
    <submittedName>
        <fullName evidence="1">DUF1217 domain-containing protein</fullName>
    </submittedName>
</protein>
<dbReference type="EMBL" id="SISK01000016">
    <property type="protein sequence ID" value="TBN36788.1"/>
    <property type="molecule type" value="Genomic_DNA"/>
</dbReference>
<evidence type="ECO:0000313" key="1">
    <source>
        <dbReference type="EMBL" id="TBN36788.1"/>
    </source>
</evidence>
<gene>
    <name evidence="1" type="ORF">EYE42_15330</name>
</gene>